<dbReference type="AlphaFoldDB" id="W5SBR2"/>
<organism evidence="1">
    <name type="scientific">Borrelia nietonii YOR</name>
    <dbReference type="NCBI Taxonomy" id="1293576"/>
    <lineage>
        <taxon>Bacteria</taxon>
        <taxon>Pseudomonadati</taxon>
        <taxon>Spirochaetota</taxon>
        <taxon>Spirochaetia</taxon>
        <taxon>Spirochaetales</taxon>
        <taxon>Borreliaceae</taxon>
        <taxon>Borrelia</taxon>
        <taxon>Borrelia nietonii</taxon>
    </lineage>
</organism>
<reference evidence="1" key="1">
    <citation type="submission" date="2013-02" db="EMBL/GenBank/DDBJ databases">
        <title>Comparative genomics of Borrelia species.</title>
        <authorList>
            <person name="Schwan T.G."/>
            <person name="Raffel S.J."/>
            <person name="Porcella S.F."/>
        </authorList>
    </citation>
    <scope>NUCLEOTIDE SEQUENCE</scope>
    <source>
        <strain evidence="1">YOR</strain>
        <plasmid evidence="1">unnamed</plasmid>
    </source>
</reference>
<geneLocation type="plasmid" evidence="1">
    <name>unnamed</name>
</geneLocation>
<dbReference type="EMBL" id="CP004175">
    <property type="protein sequence ID" value="AHH04350.1"/>
    <property type="molecule type" value="Genomic_DNA"/>
</dbReference>
<protein>
    <submittedName>
        <fullName evidence="1">Uncharacterized protein</fullName>
    </submittedName>
</protein>
<name>W5SBR2_9SPIR</name>
<keyword evidence="1" id="KW-0614">Plasmid</keyword>
<dbReference type="HOGENOM" id="CLU_3180887_0_0_12"/>
<gene>
    <name evidence="1" type="ORF">BHY_1399</name>
</gene>
<evidence type="ECO:0000313" key="1">
    <source>
        <dbReference type="EMBL" id="AHH04350.1"/>
    </source>
</evidence>
<sequence>MLNLISSATPLSPLAVLELITFALSASESSTVSYKDFNLISTVNIT</sequence>
<proteinExistence type="predicted"/>
<accession>W5SBR2</accession>